<dbReference type="PANTHER" id="PTHR10983">
    <property type="entry name" value="1-ACYLGLYCEROL-3-PHOSPHATE ACYLTRANSFERASE-RELATED"/>
    <property type="match status" value="1"/>
</dbReference>
<keyword evidence="2" id="KW-0808">Transferase</keyword>
<evidence type="ECO:0000256" key="4">
    <source>
        <dbReference type="SAM" id="Phobius"/>
    </source>
</evidence>
<feature type="domain" description="Phospholipid/glycerol acyltransferase" evidence="5">
    <location>
        <begin position="110"/>
        <end position="263"/>
    </location>
</feature>
<evidence type="ECO:0000256" key="3">
    <source>
        <dbReference type="ARBA" id="ARBA00023315"/>
    </source>
</evidence>
<dbReference type="Pfam" id="PF16076">
    <property type="entry name" value="Acyltransf_C"/>
    <property type="match status" value="1"/>
</dbReference>
<dbReference type="CDD" id="cd07990">
    <property type="entry name" value="LPLAT_LCLAT1-like"/>
    <property type="match status" value="1"/>
</dbReference>
<organism evidence="7">
    <name type="scientific">Pelagomonas calceolata</name>
    <dbReference type="NCBI Taxonomy" id="35677"/>
    <lineage>
        <taxon>Eukaryota</taxon>
        <taxon>Sar</taxon>
        <taxon>Stramenopiles</taxon>
        <taxon>Ochrophyta</taxon>
        <taxon>Pelagophyceae</taxon>
        <taxon>Pelagomonadales</taxon>
        <taxon>Pelagomonadaceae</taxon>
        <taxon>Pelagomonas</taxon>
    </lineage>
</organism>
<evidence type="ECO:0000313" key="8">
    <source>
        <dbReference type="EMBL" id="CAH0367987.1"/>
    </source>
</evidence>
<evidence type="ECO:0000256" key="1">
    <source>
        <dbReference type="ARBA" id="ARBA00008655"/>
    </source>
</evidence>
<dbReference type="SMART" id="SM00563">
    <property type="entry name" value="PlsC"/>
    <property type="match status" value="1"/>
</dbReference>
<dbReference type="Proteomes" id="UP000789595">
    <property type="component" value="Unassembled WGS sequence"/>
</dbReference>
<evidence type="ECO:0000313" key="7">
    <source>
        <dbReference type="EMBL" id="CAE0692060.1"/>
    </source>
</evidence>
<dbReference type="GO" id="GO:0012505">
    <property type="term" value="C:endomembrane system"/>
    <property type="evidence" value="ECO:0007669"/>
    <property type="project" value="TreeGrafter"/>
</dbReference>
<evidence type="ECO:0000313" key="9">
    <source>
        <dbReference type="Proteomes" id="UP000789595"/>
    </source>
</evidence>
<reference evidence="8" key="2">
    <citation type="submission" date="2021-11" db="EMBL/GenBank/DDBJ databases">
        <authorList>
            <consortium name="Genoscope - CEA"/>
            <person name="William W."/>
        </authorList>
    </citation>
    <scope>NUCLEOTIDE SEQUENCE</scope>
</reference>
<keyword evidence="3" id="KW-0012">Acyltransferase</keyword>
<dbReference type="EMBL" id="HBIW01008823">
    <property type="protein sequence ID" value="CAE0692060.1"/>
    <property type="molecule type" value="Transcribed_RNA"/>
</dbReference>
<comment type="similarity">
    <text evidence="1">Belongs to the 1-acyl-sn-glycerol-3-phosphate acyltransferase family.</text>
</comment>
<dbReference type="PANTHER" id="PTHR10983:SF16">
    <property type="entry name" value="LYSOCARDIOLIPIN ACYLTRANSFERASE 1"/>
    <property type="match status" value="1"/>
</dbReference>
<dbReference type="AlphaFoldDB" id="A0A6S8T1J8"/>
<evidence type="ECO:0000256" key="2">
    <source>
        <dbReference type="ARBA" id="ARBA00022679"/>
    </source>
</evidence>
<evidence type="ECO:0000259" key="5">
    <source>
        <dbReference type="SMART" id="SM00563"/>
    </source>
</evidence>
<keyword evidence="9" id="KW-1185">Reference proteome</keyword>
<protein>
    <recommendedName>
        <fullName evidence="5">Phospholipid/glycerol acyltransferase domain-containing protein</fullName>
    </recommendedName>
</protein>
<keyword evidence="4" id="KW-0472">Membrane</keyword>
<reference evidence="7" key="1">
    <citation type="submission" date="2021-01" db="EMBL/GenBank/DDBJ databases">
        <authorList>
            <person name="Corre E."/>
            <person name="Pelletier E."/>
            <person name="Niang G."/>
            <person name="Scheremetjew M."/>
            <person name="Finn R."/>
            <person name="Kale V."/>
            <person name="Holt S."/>
            <person name="Cochrane G."/>
            <person name="Meng A."/>
            <person name="Brown T."/>
            <person name="Cohen L."/>
        </authorList>
    </citation>
    <scope>NUCLEOTIDE SEQUENCE</scope>
    <source>
        <strain evidence="7">CCMP1756</strain>
    </source>
</reference>
<feature type="transmembrane region" description="Helical" evidence="4">
    <location>
        <begin position="368"/>
        <end position="392"/>
    </location>
</feature>
<dbReference type="EMBL" id="CAKKNE010000002">
    <property type="protein sequence ID" value="CAH0367987.1"/>
    <property type="molecule type" value="Genomic_DNA"/>
</dbReference>
<name>A0A6S8T1J8_9STRA</name>
<gene>
    <name evidence="6" type="ORF">PCAL00307_LOCUS7495</name>
    <name evidence="7" type="ORF">PCAL00307_LOCUS7496</name>
    <name evidence="8" type="ORF">PECAL_2P10340</name>
</gene>
<dbReference type="InterPro" id="IPR032098">
    <property type="entry name" value="Acyltransf_C"/>
</dbReference>
<accession>A0A6S8T1J8</accession>
<dbReference type="OrthoDB" id="189226at2759"/>
<proteinExistence type="inferred from homology"/>
<keyword evidence="4" id="KW-1133">Transmembrane helix</keyword>
<dbReference type="InterPro" id="IPR002123">
    <property type="entry name" value="Plipid/glycerol_acylTrfase"/>
</dbReference>
<evidence type="ECO:0000313" key="6">
    <source>
        <dbReference type="EMBL" id="CAE0692059.1"/>
    </source>
</evidence>
<feature type="transmembrane region" description="Helical" evidence="4">
    <location>
        <begin position="398"/>
        <end position="427"/>
    </location>
</feature>
<dbReference type="SUPFAM" id="SSF69593">
    <property type="entry name" value="Glycerol-3-phosphate (1)-acyltransferase"/>
    <property type="match status" value="1"/>
</dbReference>
<dbReference type="EMBL" id="HBIW01008822">
    <property type="protein sequence ID" value="CAE0692059.1"/>
    <property type="molecule type" value="Transcribed_RNA"/>
</dbReference>
<dbReference type="GO" id="GO:0016746">
    <property type="term" value="F:acyltransferase activity"/>
    <property type="evidence" value="ECO:0007669"/>
    <property type="project" value="UniProtKB-KW"/>
</dbReference>
<feature type="transmembrane region" description="Helical" evidence="4">
    <location>
        <begin position="35"/>
        <end position="60"/>
    </location>
</feature>
<dbReference type="Pfam" id="PF01553">
    <property type="entry name" value="Acyltransferase"/>
    <property type="match status" value="1"/>
</dbReference>
<keyword evidence="4" id="KW-0812">Transmembrane</keyword>
<sequence>MAAAPRRDVHVTQWVARPALGSRHEEMGLLGVAKVVLRILLVLGATASALVAACVIKCLVFPIDKVIGRAWLDRYVVAAWADAVIGGPILPRGPALKLSGELPAPERRAGILIANHQLDTDWFYLWDVCRVVGAHGALKIVMLDDMRTVPLVGWIARLVGFIFVSRRKRHARPQNDVEEIQRGVSEIAEGQAPSLILLFPEGTTVNEEAKRKSDQYASSKERPRHELLLAPRTAGFVAACRGYVARGVPLDDIIVYDATMAYAGYRGEVPAWDLGFERNDDVDLPNAAKLFKGAHGDHVRVHVNAYRASEIFEDDIRENGDQKATKWLDARWVEKNARMKAFATTGDFEASDVGETVLLKQPAMLLPFALLTAGWLGSLSFAAFVAFLAFLVLLPVLLITMCGAFACCLVVVPCIGLGLCALGPLAAAKRMYEHDRRVASPLLRRPSDKFDDDGDEPVVVQQ</sequence>